<dbReference type="RefSeq" id="WP_253479534.1">
    <property type="nucleotide sequence ID" value="NZ_JALJXV010000007.1"/>
</dbReference>
<dbReference type="PROSITE" id="PS50850">
    <property type="entry name" value="MFS"/>
    <property type="match status" value="1"/>
</dbReference>
<dbReference type="Gene3D" id="1.20.1250.20">
    <property type="entry name" value="MFS general substrate transporter like domains"/>
    <property type="match status" value="1"/>
</dbReference>
<evidence type="ECO:0000256" key="4">
    <source>
        <dbReference type="SAM" id="Phobius"/>
    </source>
</evidence>
<accession>A0AAE3G651</accession>
<dbReference type="EMBL" id="JALJXV010000007">
    <property type="protein sequence ID" value="MCP1675764.1"/>
    <property type="molecule type" value="Genomic_DNA"/>
</dbReference>
<dbReference type="GO" id="GO:0022857">
    <property type="term" value="F:transmembrane transporter activity"/>
    <property type="evidence" value="ECO:0007669"/>
    <property type="project" value="InterPro"/>
</dbReference>
<feature type="transmembrane region" description="Helical" evidence="4">
    <location>
        <begin position="275"/>
        <end position="293"/>
    </location>
</feature>
<sequence length="391" mass="42260">MRNLPLAIIVIAQLLGASIWFSVNGVALPLADAIDLDGTGLGLLTISVQLGFIVGTITIATTGLADRFLASHVFFVSAVLGALINAAFVLVADVFWLAMMTRFLTGFCLAGIYPLGMKLVVSWTPKYAGAALAWLVGMLTLGTALPHLLRGVTFALPWQWPVLMASALALIAGLMILWLGTGPHLPGPARGGRPWDGLLAFRFRNFRAASLAYFGHCWELYALWTLVPFLVARELTRLGMDGLWLPWLAFAIIALGMPGCVIGGRLSRRWTSFNVARWSLIISGSLCLVYPLLGGLSPALLMLLLIIWGLTVVTDSPQFSALASATAPRERLGGSLAIMNAIGFAMTLPAIAITMHFWEAQGLYVLWWLLPGPVLGLIAFHRMNRGELREI</sequence>
<keyword evidence="3 4" id="KW-0472">Membrane</keyword>
<keyword evidence="7" id="KW-1185">Reference proteome</keyword>
<proteinExistence type="predicted"/>
<dbReference type="Proteomes" id="UP001205843">
    <property type="component" value="Unassembled WGS sequence"/>
</dbReference>
<gene>
    <name evidence="6" type="ORF">J2T57_002919</name>
</gene>
<feature type="transmembrane region" description="Helical" evidence="4">
    <location>
        <begin position="94"/>
        <end position="115"/>
    </location>
</feature>
<feature type="transmembrane region" description="Helical" evidence="4">
    <location>
        <begin position="43"/>
        <end position="61"/>
    </location>
</feature>
<dbReference type="InterPro" id="IPR011701">
    <property type="entry name" value="MFS"/>
</dbReference>
<feature type="transmembrane region" description="Helical" evidence="4">
    <location>
        <begin position="127"/>
        <end position="148"/>
    </location>
</feature>
<dbReference type="Pfam" id="PF07690">
    <property type="entry name" value="MFS_1"/>
    <property type="match status" value="1"/>
</dbReference>
<reference evidence="6" key="1">
    <citation type="submission" date="2022-03" db="EMBL/GenBank/DDBJ databases">
        <title>Genomic Encyclopedia of Type Strains, Phase III (KMG-III): the genomes of soil and plant-associated and newly described type strains.</title>
        <authorList>
            <person name="Whitman W."/>
        </authorList>
    </citation>
    <scope>NUCLEOTIDE SEQUENCE</scope>
    <source>
        <strain evidence="6">ANL 6-2</strain>
    </source>
</reference>
<organism evidence="6 7">
    <name type="scientific">Natronocella acetinitrilica</name>
    <dbReference type="NCBI Taxonomy" id="414046"/>
    <lineage>
        <taxon>Bacteria</taxon>
        <taxon>Pseudomonadati</taxon>
        <taxon>Pseudomonadota</taxon>
        <taxon>Gammaproteobacteria</taxon>
        <taxon>Chromatiales</taxon>
        <taxon>Ectothiorhodospiraceae</taxon>
        <taxon>Natronocella</taxon>
    </lineage>
</organism>
<evidence type="ECO:0000256" key="2">
    <source>
        <dbReference type="ARBA" id="ARBA00022989"/>
    </source>
</evidence>
<protein>
    <submittedName>
        <fullName evidence="6">MFS family permease</fullName>
    </submittedName>
</protein>
<feature type="transmembrane region" description="Helical" evidence="4">
    <location>
        <begin position="299"/>
        <end position="316"/>
    </location>
</feature>
<comment type="caution">
    <text evidence="6">The sequence shown here is derived from an EMBL/GenBank/DDBJ whole genome shotgun (WGS) entry which is preliminary data.</text>
</comment>
<evidence type="ECO:0000313" key="6">
    <source>
        <dbReference type="EMBL" id="MCP1675764.1"/>
    </source>
</evidence>
<keyword evidence="2 4" id="KW-1133">Transmembrane helix</keyword>
<feature type="transmembrane region" description="Helical" evidence="4">
    <location>
        <begin position="364"/>
        <end position="381"/>
    </location>
</feature>
<feature type="transmembrane region" description="Helical" evidence="4">
    <location>
        <begin position="160"/>
        <end position="180"/>
    </location>
</feature>
<evidence type="ECO:0000256" key="1">
    <source>
        <dbReference type="ARBA" id="ARBA00022692"/>
    </source>
</evidence>
<feature type="transmembrane region" description="Helical" evidence="4">
    <location>
        <begin position="337"/>
        <end position="358"/>
    </location>
</feature>
<feature type="transmembrane region" description="Helical" evidence="4">
    <location>
        <begin position="244"/>
        <end position="263"/>
    </location>
</feature>
<dbReference type="PANTHER" id="PTHR23521">
    <property type="entry name" value="TRANSPORTER MFS SUPERFAMILY"/>
    <property type="match status" value="1"/>
</dbReference>
<dbReference type="GO" id="GO:0005886">
    <property type="term" value="C:plasma membrane"/>
    <property type="evidence" value="ECO:0007669"/>
    <property type="project" value="TreeGrafter"/>
</dbReference>
<evidence type="ECO:0000256" key="3">
    <source>
        <dbReference type="ARBA" id="ARBA00023136"/>
    </source>
</evidence>
<name>A0AAE3G651_9GAMM</name>
<keyword evidence="1 4" id="KW-0812">Transmembrane</keyword>
<dbReference type="InterPro" id="IPR020846">
    <property type="entry name" value="MFS_dom"/>
</dbReference>
<dbReference type="InterPro" id="IPR036259">
    <property type="entry name" value="MFS_trans_sf"/>
</dbReference>
<evidence type="ECO:0000259" key="5">
    <source>
        <dbReference type="PROSITE" id="PS50850"/>
    </source>
</evidence>
<dbReference type="AlphaFoldDB" id="A0AAE3G651"/>
<evidence type="ECO:0000313" key="7">
    <source>
        <dbReference type="Proteomes" id="UP001205843"/>
    </source>
</evidence>
<dbReference type="PANTHER" id="PTHR23521:SF3">
    <property type="entry name" value="MFS TRANSPORTER"/>
    <property type="match status" value="1"/>
</dbReference>
<dbReference type="SUPFAM" id="SSF103473">
    <property type="entry name" value="MFS general substrate transporter"/>
    <property type="match status" value="1"/>
</dbReference>
<feature type="domain" description="Major facilitator superfamily (MFS) profile" evidence="5">
    <location>
        <begin position="1"/>
        <end position="391"/>
    </location>
</feature>
<feature type="transmembrane region" description="Helical" evidence="4">
    <location>
        <begin position="211"/>
        <end position="232"/>
    </location>
</feature>
<feature type="transmembrane region" description="Helical" evidence="4">
    <location>
        <begin position="68"/>
        <end position="88"/>
    </location>
</feature>